<feature type="compositionally biased region" description="Basic and acidic residues" evidence="1">
    <location>
        <begin position="30"/>
        <end position="45"/>
    </location>
</feature>
<sequence>MATVGFVSSCRHAPRDHEKPFTRHWFRKLRSTDRGDPHERGEMMSDRAGPPHATDQPLSRSAPRTRVLFLRHCQSVDNAAGILSSEPPGAGLTDLGREQAEAALAGLRSEPVTAVCSSPARRAVETADIVAKGFTLDLPVQRDHGLTEYGVGVLERSSDAAAGRRSQDVLRRWIVDGDLDAKLPLGETGGSVVARFQASMERIVEAHAGGTVVVVTHVGTVTVGLVSLCADLSAERVWGRPLPHGTVVEVGVAAGEWSCPVWPTENPGGSSRPA</sequence>
<dbReference type="CDD" id="cd07067">
    <property type="entry name" value="HP_PGM_like"/>
    <property type="match status" value="1"/>
</dbReference>
<name>A0A3Q9C7Y6_9ACTN</name>
<feature type="region of interest" description="Disordered" evidence="1">
    <location>
        <begin position="28"/>
        <end position="61"/>
    </location>
</feature>
<dbReference type="GO" id="GO:0016791">
    <property type="term" value="F:phosphatase activity"/>
    <property type="evidence" value="ECO:0007669"/>
    <property type="project" value="TreeGrafter"/>
</dbReference>
<gene>
    <name evidence="2" type="ORF">EJC51_39590</name>
</gene>
<dbReference type="AlphaFoldDB" id="A0A3Q9C7Y6"/>
<dbReference type="InterPro" id="IPR029033">
    <property type="entry name" value="His_PPase_superfam"/>
</dbReference>
<dbReference type="InterPro" id="IPR050275">
    <property type="entry name" value="PGM_Phosphatase"/>
</dbReference>
<dbReference type="InterPro" id="IPR013078">
    <property type="entry name" value="His_Pase_superF_clade-1"/>
</dbReference>
<dbReference type="Gene3D" id="3.40.50.1240">
    <property type="entry name" value="Phosphoglycerate mutase-like"/>
    <property type="match status" value="1"/>
</dbReference>
<dbReference type="PANTHER" id="PTHR48100">
    <property type="entry name" value="BROAD-SPECIFICITY PHOSPHATASE YOR283W-RELATED"/>
    <property type="match status" value="1"/>
</dbReference>
<accession>A0A3Q9C7Y6</accession>
<proteinExistence type="predicted"/>
<organism evidence="2 3">
    <name type="scientific">Streptomyces aquilus</name>
    <dbReference type="NCBI Taxonomy" id="2548456"/>
    <lineage>
        <taxon>Bacteria</taxon>
        <taxon>Bacillati</taxon>
        <taxon>Actinomycetota</taxon>
        <taxon>Actinomycetes</taxon>
        <taxon>Kitasatosporales</taxon>
        <taxon>Streptomycetaceae</taxon>
        <taxon>Streptomyces</taxon>
    </lineage>
</organism>
<dbReference type="SMART" id="SM00855">
    <property type="entry name" value="PGAM"/>
    <property type="match status" value="1"/>
</dbReference>
<evidence type="ECO:0000313" key="3">
    <source>
        <dbReference type="Proteomes" id="UP000280197"/>
    </source>
</evidence>
<dbReference type="SUPFAM" id="SSF53254">
    <property type="entry name" value="Phosphoglycerate mutase-like"/>
    <property type="match status" value="1"/>
</dbReference>
<dbReference type="GO" id="GO:0005737">
    <property type="term" value="C:cytoplasm"/>
    <property type="evidence" value="ECO:0007669"/>
    <property type="project" value="TreeGrafter"/>
</dbReference>
<dbReference type="PANTHER" id="PTHR48100:SF1">
    <property type="entry name" value="HISTIDINE PHOSPHATASE FAMILY PROTEIN-RELATED"/>
    <property type="match status" value="1"/>
</dbReference>
<evidence type="ECO:0000256" key="1">
    <source>
        <dbReference type="SAM" id="MobiDB-lite"/>
    </source>
</evidence>
<protein>
    <submittedName>
        <fullName evidence="2">Histidine phosphatase family protein</fullName>
    </submittedName>
</protein>
<dbReference type="EMBL" id="CP034463">
    <property type="protein sequence ID" value="AZP21656.1"/>
    <property type="molecule type" value="Genomic_DNA"/>
</dbReference>
<evidence type="ECO:0000313" key="2">
    <source>
        <dbReference type="EMBL" id="AZP21656.1"/>
    </source>
</evidence>
<dbReference type="Pfam" id="PF00300">
    <property type="entry name" value="His_Phos_1"/>
    <property type="match status" value="1"/>
</dbReference>
<dbReference type="KEGG" id="saqu:EJC51_39590"/>
<reference evidence="2 3" key="1">
    <citation type="submission" date="2018-12" db="EMBL/GenBank/DDBJ databases">
        <authorList>
            <person name="Li K."/>
        </authorList>
    </citation>
    <scope>NUCLEOTIDE SEQUENCE [LARGE SCALE GENOMIC DNA]</scope>
    <source>
        <strain evidence="3">CR22</strain>
    </source>
</reference>
<keyword evidence="3" id="KW-1185">Reference proteome</keyword>
<dbReference type="Proteomes" id="UP000280197">
    <property type="component" value="Chromosome"/>
</dbReference>